<keyword evidence="1" id="KW-1133">Transmembrane helix</keyword>
<feature type="transmembrane region" description="Helical" evidence="1">
    <location>
        <begin position="12"/>
        <end position="32"/>
    </location>
</feature>
<keyword evidence="3" id="KW-1185">Reference proteome</keyword>
<comment type="caution">
    <text evidence="2">The sequence shown here is derived from an EMBL/GenBank/DDBJ whole genome shotgun (WGS) entry which is preliminary data.</text>
</comment>
<evidence type="ECO:0000313" key="2">
    <source>
        <dbReference type="EMBL" id="MED6208627.1"/>
    </source>
</evidence>
<gene>
    <name evidence="2" type="ORF">PIB30_047096</name>
</gene>
<keyword evidence="1" id="KW-0472">Membrane</keyword>
<sequence length="127" mass="13791">MDFLEDVFQKKSRKVFCGIAMVQIMVATSMVIGQQQSKALRRSYGASETPDGELETPWDVGNATPRWVTPLHVSNAQPSSSLVVWGVPNAHSLSQCPNSLSFNIWGVLNAQLGVGNVSIQRATGRCT</sequence>
<name>A0ABU6YFE5_9FABA</name>
<dbReference type="Proteomes" id="UP001341840">
    <property type="component" value="Unassembled WGS sequence"/>
</dbReference>
<keyword evidence="1" id="KW-0812">Transmembrane</keyword>
<reference evidence="2 3" key="1">
    <citation type="journal article" date="2023" name="Plants (Basel)">
        <title>Bridging the Gap: Combining Genomics and Transcriptomics Approaches to Understand Stylosanthes scabra, an Orphan Legume from the Brazilian Caatinga.</title>
        <authorList>
            <person name="Ferreira-Neto J.R.C."/>
            <person name="da Silva M.D."/>
            <person name="Binneck E."/>
            <person name="de Melo N.F."/>
            <person name="da Silva R.H."/>
            <person name="de Melo A.L.T.M."/>
            <person name="Pandolfi V."/>
            <person name="Bustamante F.O."/>
            <person name="Brasileiro-Vidal A.C."/>
            <person name="Benko-Iseppon A.M."/>
        </authorList>
    </citation>
    <scope>NUCLEOTIDE SEQUENCE [LARGE SCALE GENOMIC DNA]</scope>
    <source>
        <tissue evidence="2">Leaves</tissue>
    </source>
</reference>
<organism evidence="2 3">
    <name type="scientific">Stylosanthes scabra</name>
    <dbReference type="NCBI Taxonomy" id="79078"/>
    <lineage>
        <taxon>Eukaryota</taxon>
        <taxon>Viridiplantae</taxon>
        <taxon>Streptophyta</taxon>
        <taxon>Embryophyta</taxon>
        <taxon>Tracheophyta</taxon>
        <taxon>Spermatophyta</taxon>
        <taxon>Magnoliopsida</taxon>
        <taxon>eudicotyledons</taxon>
        <taxon>Gunneridae</taxon>
        <taxon>Pentapetalae</taxon>
        <taxon>rosids</taxon>
        <taxon>fabids</taxon>
        <taxon>Fabales</taxon>
        <taxon>Fabaceae</taxon>
        <taxon>Papilionoideae</taxon>
        <taxon>50 kb inversion clade</taxon>
        <taxon>dalbergioids sensu lato</taxon>
        <taxon>Dalbergieae</taxon>
        <taxon>Pterocarpus clade</taxon>
        <taxon>Stylosanthes</taxon>
    </lineage>
</organism>
<accession>A0ABU6YFE5</accession>
<proteinExistence type="predicted"/>
<dbReference type="EMBL" id="JASCZI010241954">
    <property type="protein sequence ID" value="MED6208627.1"/>
    <property type="molecule type" value="Genomic_DNA"/>
</dbReference>
<protein>
    <submittedName>
        <fullName evidence="2">Uncharacterized protein</fullName>
    </submittedName>
</protein>
<evidence type="ECO:0000256" key="1">
    <source>
        <dbReference type="SAM" id="Phobius"/>
    </source>
</evidence>
<evidence type="ECO:0000313" key="3">
    <source>
        <dbReference type="Proteomes" id="UP001341840"/>
    </source>
</evidence>